<dbReference type="PANTHER" id="PTHR48081">
    <property type="entry name" value="AB HYDROLASE SUPERFAMILY PROTEIN C4A8.06C"/>
    <property type="match status" value="1"/>
</dbReference>
<organism evidence="3 4">
    <name type="scientific">Gigaspora margarita</name>
    <dbReference type="NCBI Taxonomy" id="4874"/>
    <lineage>
        <taxon>Eukaryota</taxon>
        <taxon>Fungi</taxon>
        <taxon>Fungi incertae sedis</taxon>
        <taxon>Mucoromycota</taxon>
        <taxon>Glomeromycotina</taxon>
        <taxon>Glomeromycetes</taxon>
        <taxon>Diversisporales</taxon>
        <taxon>Gigasporaceae</taxon>
        <taxon>Gigaspora</taxon>
    </lineage>
</organism>
<evidence type="ECO:0000256" key="1">
    <source>
        <dbReference type="ARBA" id="ARBA00022801"/>
    </source>
</evidence>
<dbReference type="Pfam" id="PF07859">
    <property type="entry name" value="Abhydrolase_3"/>
    <property type="match status" value="1"/>
</dbReference>
<dbReference type="EMBL" id="WTPW01000298">
    <property type="protein sequence ID" value="KAF0525580.1"/>
    <property type="molecule type" value="Genomic_DNA"/>
</dbReference>
<dbReference type="SUPFAM" id="SSF53474">
    <property type="entry name" value="alpha/beta-Hydrolases"/>
    <property type="match status" value="1"/>
</dbReference>
<dbReference type="InterPro" id="IPR013094">
    <property type="entry name" value="AB_hydrolase_3"/>
</dbReference>
<evidence type="ECO:0000259" key="2">
    <source>
        <dbReference type="Pfam" id="PF07859"/>
    </source>
</evidence>
<proteinExistence type="predicted"/>
<dbReference type="InterPro" id="IPR050300">
    <property type="entry name" value="GDXG_lipolytic_enzyme"/>
</dbReference>
<sequence>MSISESPESPLVKSWDLKFQLAMEAIKSFEELSKLPIEQAQELFIQSTKIKVPSNIIVKKVTLDERYRQKSRNHLEKGLKQFEDVIDEKWKEPNDRLYGEWVYAKEEEEIRNNEMDKIVLHMHGGAYYLGSAKSSRSFTIKFAVHAKARVFSIDYRLSPPNQFPAPLCDCLAAYLYLINPGPDAGFKPINPKKIVIAGESAGAGLAFSMLLFLRDAGMPLPGGAIGLSPWVDLTHSMPSFWDDLVDKVDILPKILGGRKIWPSSPAADEYIANVKALSNKISQKKPTIVGHPSFTKVPRFQFYCANEALAIPYASPMLAESLGDLPPILFQVGGLERVRDEVIFFSFKAAFPHEYQIPSYATKNFAKSPFKNPTKIILEVYDDMPHCWHMFSFSKPCKVAFERCCDFIKRVTSVEDNNSSMIDLLKEDVVSPSILISPSLVAMRVSINGEIKELNEADRNCLKYNKIGIVPKEAALASKL</sequence>
<comment type="caution">
    <text evidence="3">The sequence shown here is derived from an EMBL/GenBank/DDBJ whole genome shotgun (WGS) entry which is preliminary data.</text>
</comment>
<name>A0A8H4ARD1_GIGMA</name>
<dbReference type="Gene3D" id="3.40.50.1820">
    <property type="entry name" value="alpha/beta hydrolase"/>
    <property type="match status" value="1"/>
</dbReference>
<gene>
    <name evidence="3" type="ORF">F8M41_014457</name>
</gene>
<feature type="domain" description="Alpha/beta hydrolase fold-3" evidence="2">
    <location>
        <begin position="119"/>
        <end position="240"/>
    </location>
</feature>
<keyword evidence="1 3" id="KW-0378">Hydrolase</keyword>
<dbReference type="AlphaFoldDB" id="A0A8H4ARD1"/>
<evidence type="ECO:0000313" key="3">
    <source>
        <dbReference type="EMBL" id="KAF0525580.1"/>
    </source>
</evidence>
<dbReference type="PANTHER" id="PTHR48081:SF19">
    <property type="entry name" value="AB HYDROLASE SUPERFAMILY PROTEIN C4A8.06C"/>
    <property type="match status" value="1"/>
</dbReference>
<dbReference type="OrthoDB" id="408631at2759"/>
<keyword evidence="4" id="KW-1185">Reference proteome</keyword>
<dbReference type="GO" id="GO:0016787">
    <property type="term" value="F:hydrolase activity"/>
    <property type="evidence" value="ECO:0007669"/>
    <property type="project" value="UniProtKB-KW"/>
</dbReference>
<accession>A0A8H4ARD1</accession>
<dbReference type="Proteomes" id="UP000439903">
    <property type="component" value="Unassembled WGS sequence"/>
</dbReference>
<reference evidence="3 4" key="1">
    <citation type="journal article" date="2019" name="Environ. Microbiol.">
        <title>At the nexus of three kingdoms: the genome of the mycorrhizal fungus Gigaspora margarita provides insights into plant, endobacterial and fungal interactions.</title>
        <authorList>
            <person name="Venice F."/>
            <person name="Ghignone S."/>
            <person name="Salvioli di Fossalunga A."/>
            <person name="Amselem J."/>
            <person name="Novero M."/>
            <person name="Xianan X."/>
            <person name="Sedzielewska Toro K."/>
            <person name="Morin E."/>
            <person name="Lipzen A."/>
            <person name="Grigoriev I.V."/>
            <person name="Henrissat B."/>
            <person name="Martin F.M."/>
            <person name="Bonfante P."/>
        </authorList>
    </citation>
    <scope>NUCLEOTIDE SEQUENCE [LARGE SCALE GENOMIC DNA]</scope>
    <source>
        <strain evidence="3 4">BEG34</strain>
    </source>
</reference>
<protein>
    <submittedName>
        <fullName evidence="3">Alpha/beta-hydrolase</fullName>
    </submittedName>
</protein>
<evidence type="ECO:0000313" key="4">
    <source>
        <dbReference type="Proteomes" id="UP000439903"/>
    </source>
</evidence>
<dbReference type="InterPro" id="IPR029058">
    <property type="entry name" value="AB_hydrolase_fold"/>
</dbReference>